<evidence type="ECO:0000313" key="2">
    <source>
        <dbReference type="Proteomes" id="UP000182987"/>
    </source>
</evidence>
<evidence type="ECO:0000313" key="1">
    <source>
        <dbReference type="EMBL" id="APG06010.1"/>
    </source>
</evidence>
<dbReference type="GO" id="GO:0008929">
    <property type="term" value="F:methylglyoxal synthase activity"/>
    <property type="evidence" value="ECO:0007669"/>
    <property type="project" value="InterPro"/>
</dbReference>
<dbReference type="PANTHER" id="PTHR30492">
    <property type="entry name" value="METHYLGLYOXAL SYNTHASE"/>
    <property type="match status" value="1"/>
</dbReference>
<dbReference type="OrthoDB" id="9787147at2"/>
<dbReference type="GO" id="GO:0005829">
    <property type="term" value="C:cytosol"/>
    <property type="evidence" value="ECO:0007669"/>
    <property type="project" value="TreeGrafter"/>
</dbReference>
<keyword evidence="2" id="KW-1185">Reference proteome</keyword>
<accession>A0A0G9H8C4</accession>
<dbReference type="EMBL" id="CP017480">
    <property type="protein sequence ID" value="APG06010.1"/>
    <property type="molecule type" value="Genomic_DNA"/>
</dbReference>
<dbReference type="SUPFAM" id="SSF52335">
    <property type="entry name" value="Methylglyoxal synthase-like"/>
    <property type="match status" value="2"/>
</dbReference>
<reference evidence="2" key="1">
    <citation type="submission" date="2016-09" db="EMBL/GenBank/DDBJ databases">
        <authorList>
            <person name="Lysoe E."/>
        </authorList>
    </citation>
    <scope>NUCLEOTIDE SEQUENCE [LARGE SCALE GENOMIC DNA]</scope>
    <source>
        <strain evidence="2">LJ96T</strain>
    </source>
</reference>
<dbReference type="Gene3D" id="3.40.50.1380">
    <property type="entry name" value="Methylglyoxal synthase-like domain"/>
    <property type="match status" value="1"/>
</dbReference>
<dbReference type="PATRIC" id="fig|1440763.5.peg.3852"/>
<dbReference type="InterPro" id="IPR004363">
    <property type="entry name" value="Methylgl_synth"/>
</dbReference>
<name>A0A0G9H8C4_9GAMM</name>
<dbReference type="KEGG" id="lrz:BJI69_20300"/>
<dbReference type="AlphaFoldDB" id="A0A0G9H8C4"/>
<protein>
    <submittedName>
        <fullName evidence="1">Uncharacterized protein</fullName>
    </submittedName>
</protein>
<proteinExistence type="predicted"/>
<dbReference type="GO" id="GO:0019242">
    <property type="term" value="P:methylglyoxal biosynthetic process"/>
    <property type="evidence" value="ECO:0007669"/>
    <property type="project" value="InterPro"/>
</dbReference>
<dbReference type="Proteomes" id="UP000182987">
    <property type="component" value="Chromosome"/>
</dbReference>
<dbReference type="RefSeq" id="WP_046969228.1">
    <property type="nucleotide sequence ID" value="NZ_CP017480.1"/>
</dbReference>
<organism evidence="1 2">
    <name type="scientific">Luteibacter rhizovicinus DSM 16549</name>
    <dbReference type="NCBI Taxonomy" id="1440763"/>
    <lineage>
        <taxon>Bacteria</taxon>
        <taxon>Pseudomonadati</taxon>
        <taxon>Pseudomonadota</taxon>
        <taxon>Gammaproteobacteria</taxon>
        <taxon>Lysobacterales</taxon>
        <taxon>Rhodanobacteraceae</taxon>
        <taxon>Luteibacter</taxon>
    </lineage>
</organism>
<dbReference type="STRING" id="1440763.BJI69_20300"/>
<sequence>MELGLVTSSTYLRSEESTLLRLLGRCEADIRRLKVGLHVVGKAYGAIVGHGVMSNYEGLHHYSTDRYRGLVRMTADLVGRDPGSLDGVIYLTSPDDTSTLLPEAVALKRQSLIHAKPYLSTVASVLDWIGTESLWTGHPRRSEVIPTVDLMSSQTLALIAHDGMKKAMLTFVEDYFDLLSRFARRVSTASTGLRLNELARGRGWPIDIAWTSCYRSGPLGGDAEIADLVLRHQCQRVIFFCDPLVPHPHDADISMLERAITANTEDTVYIGSPVVASRWAEAAYRASYVSQR</sequence>
<gene>
    <name evidence="1" type="ORF">BJI69_20300</name>
</gene>
<dbReference type="InterPro" id="IPR036914">
    <property type="entry name" value="MGS-like_dom_sf"/>
</dbReference>
<dbReference type="PANTHER" id="PTHR30492:SF0">
    <property type="entry name" value="METHYLGLYOXAL SYNTHASE"/>
    <property type="match status" value="1"/>
</dbReference>